<evidence type="ECO:0000256" key="10">
    <source>
        <dbReference type="ARBA" id="ARBA00023128"/>
    </source>
</evidence>
<sequence>MLNVSRRSHCLLRGAQRAQSRYLSSSSRRLVSPPANDPWAKREAWRHSPEFGKVKQLGKMFPGFTLGAGAFGLYLAWDMMTGSSEKEHGHH</sequence>
<keyword evidence="10" id="KW-0496">Mitochondrion</keyword>
<keyword evidence="14" id="KW-1185">Reference proteome</keyword>
<evidence type="ECO:0000256" key="9">
    <source>
        <dbReference type="ARBA" id="ARBA00022989"/>
    </source>
</evidence>
<dbReference type="GO" id="GO:0032981">
    <property type="term" value="P:mitochondrial respiratory chain complex I assembly"/>
    <property type="evidence" value="ECO:0007669"/>
    <property type="project" value="TreeGrafter"/>
</dbReference>
<keyword evidence="7" id="KW-0999">Mitochondrion inner membrane</keyword>
<keyword evidence="6 12" id="KW-0812">Transmembrane</keyword>
<dbReference type="GO" id="GO:0005743">
    <property type="term" value="C:mitochondrial inner membrane"/>
    <property type="evidence" value="ECO:0007669"/>
    <property type="project" value="UniProtKB-SubCell"/>
</dbReference>
<dbReference type="GO" id="GO:0022900">
    <property type="term" value="P:electron transport chain"/>
    <property type="evidence" value="ECO:0007669"/>
    <property type="project" value="InterPro"/>
</dbReference>
<evidence type="ECO:0008006" key="15">
    <source>
        <dbReference type="Google" id="ProtNLM"/>
    </source>
</evidence>
<dbReference type="HOGENOM" id="CLU_2427860_0_0_1"/>
<keyword evidence="11 12" id="KW-0472">Membrane</keyword>
<name>G4TUK7_SERID</name>
<evidence type="ECO:0000256" key="12">
    <source>
        <dbReference type="SAM" id="Phobius"/>
    </source>
</evidence>
<evidence type="ECO:0000256" key="11">
    <source>
        <dbReference type="ARBA" id="ARBA00023136"/>
    </source>
</evidence>
<feature type="transmembrane region" description="Helical" evidence="12">
    <location>
        <begin position="60"/>
        <end position="77"/>
    </location>
</feature>
<protein>
    <recommendedName>
        <fullName evidence="15">NADH-ubiquinone oxidoreductase B12 subunit</fullName>
    </recommendedName>
</protein>
<evidence type="ECO:0000256" key="6">
    <source>
        <dbReference type="ARBA" id="ARBA00022692"/>
    </source>
</evidence>
<dbReference type="EMBL" id="CAFZ01000384">
    <property type="protein sequence ID" value="CCA75000.1"/>
    <property type="molecule type" value="Genomic_DNA"/>
</dbReference>
<dbReference type="OrthoDB" id="521512at2759"/>
<reference evidence="13 14" key="1">
    <citation type="journal article" date="2011" name="PLoS Pathog.">
        <title>Endophytic Life Strategies Decoded by Genome and Transcriptome Analyses of the Mutualistic Root Symbiont Piriformospora indica.</title>
        <authorList>
            <person name="Zuccaro A."/>
            <person name="Lahrmann U."/>
            <person name="Guldener U."/>
            <person name="Langen G."/>
            <person name="Pfiffi S."/>
            <person name="Biedenkopf D."/>
            <person name="Wong P."/>
            <person name="Samans B."/>
            <person name="Grimm C."/>
            <person name="Basiewicz M."/>
            <person name="Murat C."/>
            <person name="Martin F."/>
            <person name="Kogel K.H."/>
        </authorList>
    </citation>
    <scope>NUCLEOTIDE SEQUENCE [LARGE SCALE GENOMIC DNA]</scope>
    <source>
        <strain evidence="13 14">DSM 11827</strain>
    </source>
</reference>
<dbReference type="AlphaFoldDB" id="G4TUK7"/>
<dbReference type="eggNOG" id="ENOG502SBXP">
    <property type="taxonomic scope" value="Eukaryota"/>
</dbReference>
<gene>
    <name evidence="13" type="ORF">PIIN_08987</name>
</gene>
<evidence type="ECO:0000256" key="5">
    <source>
        <dbReference type="ARBA" id="ARBA00022660"/>
    </source>
</evidence>
<comment type="similarity">
    <text evidence="3">Belongs to the complex I NDUFB3 subunit family.</text>
</comment>
<evidence type="ECO:0000256" key="2">
    <source>
        <dbReference type="ARBA" id="ARBA00004298"/>
    </source>
</evidence>
<comment type="subcellular location">
    <subcellularLocation>
        <location evidence="2">Mitochondrion inner membrane</location>
        <topology evidence="2">Single-pass membrane protein</topology>
        <orientation evidence="2">Matrix side</orientation>
    </subcellularLocation>
</comment>
<accession>G4TUK7</accession>
<keyword evidence="8" id="KW-0249">Electron transport</keyword>
<keyword evidence="9 12" id="KW-1133">Transmembrane helix</keyword>
<evidence type="ECO:0000256" key="4">
    <source>
        <dbReference type="ARBA" id="ARBA00022448"/>
    </source>
</evidence>
<dbReference type="Proteomes" id="UP000007148">
    <property type="component" value="Unassembled WGS sequence"/>
</dbReference>
<proteinExistence type="inferred from homology"/>
<dbReference type="PANTHER" id="PTHR15082">
    <property type="entry name" value="NADH-UBIQUINONE OXIDOREDUCTASE B12 SUBUNIT"/>
    <property type="match status" value="1"/>
</dbReference>
<keyword evidence="5" id="KW-0679">Respiratory chain</keyword>
<dbReference type="Pfam" id="PF08122">
    <property type="entry name" value="NDUF_B12"/>
    <property type="match status" value="1"/>
</dbReference>
<evidence type="ECO:0000256" key="8">
    <source>
        <dbReference type="ARBA" id="ARBA00022982"/>
    </source>
</evidence>
<dbReference type="InParanoid" id="G4TUK7"/>
<dbReference type="InterPro" id="IPR012576">
    <property type="entry name" value="NDUFB3"/>
</dbReference>
<evidence type="ECO:0000256" key="1">
    <source>
        <dbReference type="ARBA" id="ARBA00003195"/>
    </source>
</evidence>
<evidence type="ECO:0000256" key="3">
    <source>
        <dbReference type="ARBA" id="ARBA00005667"/>
    </source>
</evidence>
<comment type="function">
    <text evidence="1">Accessory subunit of the mitochondrial membrane respiratory chain NADH dehydrogenase (Complex I), that is believed not to be involved in catalysis. Complex I functions in the transfer of electrons from NADH to the respiratory chain. The immediate electron acceptor for the enzyme is believed to be ubiquinone.</text>
</comment>
<evidence type="ECO:0000313" key="13">
    <source>
        <dbReference type="EMBL" id="CCA75000.1"/>
    </source>
</evidence>
<dbReference type="PANTHER" id="PTHR15082:SF2">
    <property type="entry name" value="NADH DEHYDROGENASE [UBIQUINONE] 1 BETA SUBCOMPLEX SUBUNIT 3"/>
    <property type="match status" value="1"/>
</dbReference>
<evidence type="ECO:0000256" key="7">
    <source>
        <dbReference type="ARBA" id="ARBA00022792"/>
    </source>
</evidence>
<evidence type="ECO:0000313" key="14">
    <source>
        <dbReference type="Proteomes" id="UP000007148"/>
    </source>
</evidence>
<comment type="caution">
    <text evidence="13">The sequence shown here is derived from an EMBL/GenBank/DDBJ whole genome shotgun (WGS) entry which is preliminary data.</text>
</comment>
<organism evidence="13 14">
    <name type="scientific">Serendipita indica (strain DSM 11827)</name>
    <name type="common">Root endophyte fungus</name>
    <name type="synonym">Piriformospora indica</name>
    <dbReference type="NCBI Taxonomy" id="1109443"/>
    <lineage>
        <taxon>Eukaryota</taxon>
        <taxon>Fungi</taxon>
        <taxon>Dikarya</taxon>
        <taxon>Basidiomycota</taxon>
        <taxon>Agaricomycotina</taxon>
        <taxon>Agaricomycetes</taxon>
        <taxon>Sebacinales</taxon>
        <taxon>Serendipitaceae</taxon>
        <taxon>Serendipita</taxon>
    </lineage>
</organism>
<keyword evidence="4" id="KW-0813">Transport</keyword>